<evidence type="ECO:0000313" key="8">
    <source>
        <dbReference type="EMBL" id="STY31757.1"/>
    </source>
</evidence>
<dbReference type="GO" id="GO:0003988">
    <property type="term" value="F:acetyl-CoA C-acyltransferase activity"/>
    <property type="evidence" value="ECO:0007669"/>
    <property type="project" value="UniProtKB-EC"/>
</dbReference>
<evidence type="ECO:0000256" key="1">
    <source>
        <dbReference type="ARBA" id="ARBA00010982"/>
    </source>
</evidence>
<dbReference type="OrthoDB" id="1402717at2"/>
<evidence type="ECO:0000313" key="9">
    <source>
        <dbReference type="Proteomes" id="UP000255297"/>
    </source>
</evidence>
<dbReference type="PIRSF" id="PIRSF000429">
    <property type="entry name" value="Ac-CoA_Ac_transf"/>
    <property type="match status" value="1"/>
</dbReference>
<proteinExistence type="inferred from homology"/>
<dbReference type="SUPFAM" id="SSF53901">
    <property type="entry name" value="Thiolase-like"/>
    <property type="match status" value="2"/>
</dbReference>
<dbReference type="CDD" id="cd00751">
    <property type="entry name" value="thiolase"/>
    <property type="match status" value="1"/>
</dbReference>
<evidence type="ECO:0000256" key="2">
    <source>
        <dbReference type="ARBA" id="ARBA00022679"/>
    </source>
</evidence>
<dbReference type="Gene3D" id="3.40.47.10">
    <property type="match status" value="1"/>
</dbReference>
<dbReference type="PROSITE" id="PS00737">
    <property type="entry name" value="THIOLASE_2"/>
    <property type="match status" value="1"/>
</dbReference>
<dbReference type="Pfam" id="PF02803">
    <property type="entry name" value="Thiolase_C"/>
    <property type="match status" value="1"/>
</dbReference>
<dbReference type="EMBL" id="UGPB01000001">
    <property type="protein sequence ID" value="STY31757.1"/>
    <property type="molecule type" value="Genomic_DNA"/>
</dbReference>
<accession>A0A378LY87</accession>
<dbReference type="InterPro" id="IPR016039">
    <property type="entry name" value="Thiolase-like"/>
</dbReference>
<feature type="domain" description="Thiolase N-terminal" evidence="6">
    <location>
        <begin position="7"/>
        <end position="273"/>
    </location>
</feature>
<feature type="domain" description="Thiolase C-terminal" evidence="7">
    <location>
        <begin position="283"/>
        <end position="424"/>
    </location>
</feature>
<name>A0A378LY87_9GAMM</name>
<dbReference type="GO" id="GO:0005829">
    <property type="term" value="C:cytosol"/>
    <property type="evidence" value="ECO:0007669"/>
    <property type="project" value="TreeGrafter"/>
</dbReference>
<comment type="similarity">
    <text evidence="1 5">Belongs to the thiolase-like superfamily. Thiolase family.</text>
</comment>
<keyword evidence="3 5" id="KW-0012">Acyltransferase</keyword>
<keyword evidence="9" id="KW-1185">Reference proteome</keyword>
<dbReference type="NCBIfam" id="NF006740">
    <property type="entry name" value="PRK09268.1"/>
    <property type="match status" value="1"/>
</dbReference>
<dbReference type="InterPro" id="IPR020617">
    <property type="entry name" value="Thiolase_C"/>
</dbReference>
<evidence type="ECO:0000259" key="6">
    <source>
        <dbReference type="Pfam" id="PF00108"/>
    </source>
</evidence>
<feature type="active site" description="Proton acceptor" evidence="4">
    <location>
        <position position="381"/>
    </location>
</feature>
<protein>
    <submittedName>
        <fullName evidence="8">Thiolase</fullName>
        <ecNumber evidence="8">2.3.1.16</ecNumber>
    </submittedName>
</protein>
<dbReference type="InterPro" id="IPR020616">
    <property type="entry name" value="Thiolase_N"/>
</dbReference>
<dbReference type="RefSeq" id="WP_031566693.1">
    <property type="nucleotide sequence ID" value="NZ_CAAAIS010000014.1"/>
</dbReference>
<reference evidence="8 9" key="1">
    <citation type="submission" date="2018-06" db="EMBL/GenBank/DDBJ databases">
        <authorList>
            <consortium name="Pathogen Informatics"/>
            <person name="Doyle S."/>
        </authorList>
    </citation>
    <scope>NUCLEOTIDE SEQUENCE [LARGE SCALE GENOMIC DNA]</scope>
    <source>
        <strain evidence="8 9">NCTC11532</strain>
    </source>
</reference>
<dbReference type="EC" id="2.3.1.16" evidence="8"/>
<dbReference type="Pfam" id="PF00108">
    <property type="entry name" value="Thiolase_N"/>
    <property type="match status" value="1"/>
</dbReference>
<evidence type="ECO:0000256" key="4">
    <source>
        <dbReference type="PIRSR" id="PIRSR000429-1"/>
    </source>
</evidence>
<dbReference type="PANTHER" id="PTHR42689">
    <property type="entry name" value="ACETYL-COA ACYLTRANSFERASE FADA2 (3-KETOACYL-COA THIOLASE) (BETA-KETOTHIOLASE)-RELATED"/>
    <property type="match status" value="1"/>
</dbReference>
<evidence type="ECO:0000259" key="7">
    <source>
        <dbReference type="Pfam" id="PF02803"/>
    </source>
</evidence>
<feature type="active site" description="Proton acceptor" evidence="4">
    <location>
        <position position="411"/>
    </location>
</feature>
<dbReference type="PANTHER" id="PTHR42689:SF1">
    <property type="entry name" value="ACETYL-COA ACYLTRANSFERASE FADA2 (3-KETOACYL-COA THIOLASE) (BETA-KETOTHIOLASE)-RELATED"/>
    <property type="match status" value="1"/>
</dbReference>
<keyword evidence="2 5" id="KW-0808">Transferase</keyword>
<dbReference type="AlphaFoldDB" id="A0A378LY87"/>
<dbReference type="Proteomes" id="UP000255297">
    <property type="component" value="Unassembled WGS sequence"/>
</dbReference>
<feature type="active site" description="Acyl-thioester intermediate" evidence="4">
    <location>
        <position position="91"/>
    </location>
</feature>
<dbReference type="InterPro" id="IPR002155">
    <property type="entry name" value="Thiolase"/>
</dbReference>
<sequence>MSLKDQVAVLDSSRTPFVKSQTSYLGISNQELLGTALAGLIQKTKIEGELLGDFIAGAVMNHPFDWNLARETVLGSKLSPATPGLTIQRACGTGLEAVNLIALKINHGQIAAGIAGGTDTNSDIPLIGQRRLTHFLIKFQNAKSFKEKLSLLKDFRLGMLKPEVPAVREPRTHLSMGEHCELMVKEWDIPRMAQDELALRSHNLAAQAYDEGFYDDLIVPLHSLKRDTLTRKDTSLEKLSTLKPAFDKSEKGSLTAGNSTPLTDGAAVVLLSSPQWAKDHQLEPLAYFIDCEVAAVDFVHGAGLLMAPTIAVSRLLARNHLKLQDFDYYEIHEAFAGQVLCTLKAWESPEYCHKVLNLKKPLGSIDIQKMNIKGGSLALGHPFAATGGRIVGTAAKILANKGHGRILISICTAGGMGVAAIMER</sequence>
<evidence type="ECO:0000256" key="5">
    <source>
        <dbReference type="RuleBase" id="RU003557"/>
    </source>
</evidence>
<gene>
    <name evidence="8" type="primary">fadI</name>
    <name evidence="8" type="ORF">NCTC11532_03053</name>
</gene>
<dbReference type="InterPro" id="IPR020613">
    <property type="entry name" value="Thiolase_CS"/>
</dbReference>
<evidence type="ECO:0000256" key="3">
    <source>
        <dbReference type="ARBA" id="ARBA00023315"/>
    </source>
</evidence>
<dbReference type="NCBIfam" id="TIGR01930">
    <property type="entry name" value="AcCoA-C-Actrans"/>
    <property type="match status" value="1"/>
</dbReference>
<organism evidence="8 9">
    <name type="scientific">Legionella wadsworthii</name>
    <dbReference type="NCBI Taxonomy" id="28088"/>
    <lineage>
        <taxon>Bacteria</taxon>
        <taxon>Pseudomonadati</taxon>
        <taxon>Pseudomonadota</taxon>
        <taxon>Gammaproteobacteria</taxon>
        <taxon>Legionellales</taxon>
        <taxon>Legionellaceae</taxon>
        <taxon>Legionella</taxon>
    </lineage>
</organism>
<dbReference type="InterPro" id="IPR050521">
    <property type="entry name" value="3-ketoacyl-CoA_Thiolase"/>
</dbReference>
<dbReference type="STRING" id="1122170.GCA_000701265_01516"/>